<evidence type="ECO:0000256" key="10">
    <source>
        <dbReference type="ARBA" id="ARBA00023201"/>
    </source>
</evidence>
<dbReference type="InterPro" id="IPR001873">
    <property type="entry name" value="ENaC"/>
</dbReference>
<dbReference type="EMBL" id="CH480817">
    <property type="protein sequence ID" value="EDW50358.1"/>
    <property type="molecule type" value="Genomic_DNA"/>
</dbReference>
<evidence type="ECO:0000256" key="4">
    <source>
        <dbReference type="ARBA" id="ARBA00022461"/>
    </source>
</evidence>
<keyword evidence="7" id="KW-0915">Sodium</keyword>
<comment type="similarity">
    <text evidence="2 12">Belongs to the amiloride-sensitive sodium channel (TC 1.A.6) family.</text>
</comment>
<accession>B4HTT7</accession>
<evidence type="ECO:0000256" key="7">
    <source>
        <dbReference type="ARBA" id="ARBA00023053"/>
    </source>
</evidence>
<keyword evidence="9 13" id="KW-0472">Membrane</keyword>
<keyword evidence="10 12" id="KW-0739">Sodium transport</keyword>
<keyword evidence="11 12" id="KW-0407">Ion channel</keyword>
<keyword evidence="5 12" id="KW-0812">Transmembrane</keyword>
<dbReference type="STRING" id="7238.B4HTT7"/>
<proteinExistence type="inferred from homology"/>
<sequence length="461" mass="52133">MSRIVTAFNKTVVEYFRKTSLNGFGLLYFIRKRRIQRIFWFLFISFGILFASYAVFSMILEFLSYSTIADLSELKVLEDETHFPELKICSGYKFSHKNMLASAHDLVNSPKKSLDFWLQKLALLSGYFDPFSVKEEDVDDINFLLDIKNISSFLLGLTPACESLILRCKVNNIPANCSKLFTLKAYNDGICCALGRGNLTGELTLFMDSSHIDEYPLNGNFPGFSLHVPSWQGRVSINPGEIAAVEIEVMELQGNSQLNEYAIEKRACYFSQEGESREKCLHECRIKATLINCQCVPYPFEFRTQKFGHCTLENITCLQLVESEFRISYNSSKVSFPKKIVPRFSIAISSVIFSLLFAIVRGYFPATESQQFGTRPKNKKVFSLLRIRDEVGFSPLGTFDVVLALISFRFRPGDSGNFNSNHFGTGLYLDPIFNLVGTGAGTLPFPRVTIVDCGFLPLIAR</sequence>
<dbReference type="HOGENOM" id="CLU_051565_0_0_1"/>
<comment type="subcellular location">
    <subcellularLocation>
        <location evidence="1">Membrane</location>
        <topology evidence="1">Multi-pass membrane protein</topology>
    </subcellularLocation>
</comment>
<reference evidence="14 15" key="1">
    <citation type="journal article" date="2007" name="Nature">
        <title>Evolution of genes and genomes on the Drosophila phylogeny.</title>
        <authorList>
            <consortium name="Drosophila 12 Genomes Consortium"/>
            <person name="Clark A.G."/>
            <person name="Eisen M.B."/>
            <person name="Smith D.R."/>
            <person name="Bergman C.M."/>
            <person name="Oliver B."/>
            <person name="Markow T.A."/>
            <person name="Kaufman T.C."/>
            <person name="Kellis M."/>
            <person name="Gelbart W."/>
            <person name="Iyer V.N."/>
            <person name="Pollard D.A."/>
            <person name="Sackton T.B."/>
            <person name="Larracuente A.M."/>
            <person name="Singh N.D."/>
            <person name="Abad J.P."/>
            <person name="Abt D.N."/>
            <person name="Adryan B."/>
            <person name="Aguade M."/>
            <person name="Akashi H."/>
            <person name="Anderson W.W."/>
            <person name="Aquadro C.F."/>
            <person name="Ardell D.H."/>
            <person name="Arguello R."/>
            <person name="Artieri C.G."/>
            <person name="Barbash D.A."/>
            <person name="Barker D."/>
            <person name="Barsanti P."/>
            <person name="Batterham P."/>
            <person name="Batzoglou S."/>
            <person name="Begun D."/>
            <person name="Bhutkar A."/>
            <person name="Blanco E."/>
            <person name="Bosak S.A."/>
            <person name="Bradley R.K."/>
            <person name="Brand A.D."/>
            <person name="Brent M.R."/>
            <person name="Brooks A.N."/>
            <person name="Brown R.H."/>
            <person name="Butlin R.K."/>
            <person name="Caggese C."/>
            <person name="Calvi B.R."/>
            <person name="Bernardo de Carvalho A."/>
            <person name="Caspi A."/>
            <person name="Castrezana S."/>
            <person name="Celniker S.E."/>
            <person name="Chang J.L."/>
            <person name="Chapple C."/>
            <person name="Chatterji S."/>
            <person name="Chinwalla A."/>
            <person name="Civetta A."/>
            <person name="Clifton S.W."/>
            <person name="Comeron J.M."/>
            <person name="Costello J.C."/>
            <person name="Coyne J.A."/>
            <person name="Daub J."/>
            <person name="David R.G."/>
            <person name="Delcher A.L."/>
            <person name="Delehaunty K."/>
            <person name="Do C.B."/>
            <person name="Ebling H."/>
            <person name="Edwards K."/>
            <person name="Eickbush T."/>
            <person name="Evans J.D."/>
            <person name="Filipski A."/>
            <person name="Findeiss S."/>
            <person name="Freyhult E."/>
            <person name="Fulton L."/>
            <person name="Fulton R."/>
            <person name="Garcia A.C."/>
            <person name="Gardiner A."/>
            <person name="Garfield D.A."/>
            <person name="Garvin B.E."/>
            <person name="Gibson G."/>
            <person name="Gilbert D."/>
            <person name="Gnerre S."/>
            <person name="Godfrey J."/>
            <person name="Good R."/>
            <person name="Gotea V."/>
            <person name="Gravely B."/>
            <person name="Greenberg A.J."/>
            <person name="Griffiths-Jones S."/>
            <person name="Gross S."/>
            <person name="Guigo R."/>
            <person name="Gustafson E.A."/>
            <person name="Haerty W."/>
            <person name="Hahn M.W."/>
            <person name="Halligan D.L."/>
            <person name="Halpern A.L."/>
            <person name="Halter G.M."/>
            <person name="Han M.V."/>
            <person name="Heger A."/>
            <person name="Hillier L."/>
            <person name="Hinrichs A.S."/>
            <person name="Holmes I."/>
            <person name="Hoskins R.A."/>
            <person name="Hubisz M.J."/>
            <person name="Hultmark D."/>
            <person name="Huntley M.A."/>
            <person name="Jaffe D.B."/>
            <person name="Jagadeeshan S."/>
            <person name="Jeck W.R."/>
            <person name="Johnson J."/>
            <person name="Jones C.D."/>
            <person name="Jordan W.C."/>
            <person name="Karpen G.H."/>
            <person name="Kataoka E."/>
            <person name="Keightley P.D."/>
            <person name="Kheradpour P."/>
            <person name="Kirkness E.F."/>
            <person name="Koerich L.B."/>
            <person name="Kristiansen K."/>
            <person name="Kudrna D."/>
            <person name="Kulathinal R.J."/>
            <person name="Kumar S."/>
            <person name="Kwok R."/>
            <person name="Lander E."/>
            <person name="Langley C.H."/>
            <person name="Lapoint R."/>
            <person name="Lazzaro B.P."/>
            <person name="Lee S.J."/>
            <person name="Levesque L."/>
            <person name="Li R."/>
            <person name="Lin C.F."/>
            <person name="Lin M.F."/>
            <person name="Lindblad-Toh K."/>
            <person name="Llopart A."/>
            <person name="Long M."/>
            <person name="Low L."/>
            <person name="Lozovsky E."/>
            <person name="Lu J."/>
            <person name="Luo M."/>
            <person name="Machado C.A."/>
            <person name="Makalowski W."/>
            <person name="Marzo M."/>
            <person name="Matsuda M."/>
            <person name="Matzkin L."/>
            <person name="McAllister B."/>
            <person name="McBride C.S."/>
            <person name="McKernan B."/>
            <person name="McKernan K."/>
            <person name="Mendez-Lago M."/>
            <person name="Minx P."/>
            <person name="Mollenhauer M.U."/>
            <person name="Montooth K."/>
            <person name="Mount S.M."/>
            <person name="Mu X."/>
            <person name="Myers E."/>
            <person name="Negre B."/>
            <person name="Newfeld S."/>
            <person name="Nielsen R."/>
            <person name="Noor M.A."/>
            <person name="O'Grady P."/>
            <person name="Pachter L."/>
            <person name="Papaceit M."/>
            <person name="Parisi M.J."/>
            <person name="Parisi M."/>
            <person name="Parts L."/>
            <person name="Pedersen J.S."/>
            <person name="Pesole G."/>
            <person name="Phillippy A.M."/>
            <person name="Ponting C.P."/>
            <person name="Pop M."/>
            <person name="Porcelli D."/>
            <person name="Powell J.R."/>
            <person name="Prohaska S."/>
            <person name="Pruitt K."/>
            <person name="Puig M."/>
            <person name="Quesneville H."/>
            <person name="Ram K.R."/>
            <person name="Rand D."/>
            <person name="Rasmussen M.D."/>
            <person name="Reed L.K."/>
            <person name="Reenan R."/>
            <person name="Reily A."/>
            <person name="Remington K.A."/>
            <person name="Rieger T.T."/>
            <person name="Ritchie M.G."/>
            <person name="Robin C."/>
            <person name="Rogers Y.H."/>
            <person name="Rohde C."/>
            <person name="Rozas J."/>
            <person name="Rubenfield M.J."/>
            <person name="Ruiz A."/>
            <person name="Russo S."/>
            <person name="Salzberg S.L."/>
            <person name="Sanchez-Gracia A."/>
            <person name="Saranga D.J."/>
            <person name="Sato H."/>
            <person name="Schaeffer S.W."/>
            <person name="Schatz M.C."/>
            <person name="Schlenke T."/>
            <person name="Schwartz R."/>
            <person name="Segarra C."/>
            <person name="Singh R.S."/>
            <person name="Sirot L."/>
            <person name="Sirota M."/>
            <person name="Sisneros N.B."/>
            <person name="Smith C.D."/>
            <person name="Smith T.F."/>
            <person name="Spieth J."/>
            <person name="Stage D.E."/>
            <person name="Stark A."/>
            <person name="Stephan W."/>
            <person name="Strausberg R.L."/>
            <person name="Strempel S."/>
            <person name="Sturgill D."/>
            <person name="Sutton G."/>
            <person name="Sutton G.G."/>
            <person name="Tao W."/>
            <person name="Teichmann S."/>
            <person name="Tobari Y.N."/>
            <person name="Tomimura Y."/>
            <person name="Tsolas J.M."/>
            <person name="Valente V.L."/>
            <person name="Venter E."/>
            <person name="Venter J.C."/>
            <person name="Vicario S."/>
            <person name="Vieira F.G."/>
            <person name="Vilella A.J."/>
            <person name="Villasante A."/>
            <person name="Walenz B."/>
            <person name="Wang J."/>
            <person name="Wasserman M."/>
            <person name="Watts T."/>
            <person name="Wilson D."/>
            <person name="Wilson R.K."/>
            <person name="Wing R.A."/>
            <person name="Wolfner M.F."/>
            <person name="Wong A."/>
            <person name="Wong G.K."/>
            <person name="Wu C.I."/>
            <person name="Wu G."/>
            <person name="Yamamoto D."/>
            <person name="Yang H.P."/>
            <person name="Yang S.P."/>
            <person name="Yorke J.A."/>
            <person name="Yoshida K."/>
            <person name="Zdobnov E."/>
            <person name="Zhang P."/>
            <person name="Zhang Y."/>
            <person name="Zimin A.V."/>
            <person name="Baldwin J."/>
            <person name="Abdouelleil A."/>
            <person name="Abdulkadir J."/>
            <person name="Abebe A."/>
            <person name="Abera B."/>
            <person name="Abreu J."/>
            <person name="Acer S.C."/>
            <person name="Aftuck L."/>
            <person name="Alexander A."/>
            <person name="An P."/>
            <person name="Anderson E."/>
            <person name="Anderson S."/>
            <person name="Arachi H."/>
            <person name="Azer M."/>
            <person name="Bachantsang P."/>
            <person name="Barry A."/>
            <person name="Bayul T."/>
            <person name="Berlin A."/>
            <person name="Bessette D."/>
            <person name="Bloom T."/>
            <person name="Blye J."/>
            <person name="Boguslavskiy L."/>
            <person name="Bonnet C."/>
            <person name="Boukhgalter B."/>
            <person name="Bourzgui I."/>
            <person name="Brown A."/>
            <person name="Cahill P."/>
            <person name="Channer S."/>
            <person name="Cheshatsang Y."/>
            <person name="Chuda L."/>
            <person name="Citroen M."/>
            <person name="Collymore A."/>
            <person name="Cooke P."/>
            <person name="Costello M."/>
            <person name="D'Aco K."/>
            <person name="Daza R."/>
            <person name="De Haan G."/>
            <person name="DeGray S."/>
            <person name="DeMaso C."/>
            <person name="Dhargay N."/>
            <person name="Dooley K."/>
            <person name="Dooley E."/>
            <person name="Doricent M."/>
            <person name="Dorje P."/>
            <person name="Dorjee K."/>
            <person name="Dupes A."/>
            <person name="Elong R."/>
            <person name="Falk J."/>
            <person name="Farina A."/>
            <person name="Faro S."/>
            <person name="Ferguson D."/>
            <person name="Fisher S."/>
            <person name="Foley C.D."/>
            <person name="Franke A."/>
            <person name="Friedrich D."/>
            <person name="Gadbois L."/>
            <person name="Gearin G."/>
            <person name="Gearin C.R."/>
            <person name="Giannoukos G."/>
            <person name="Goode T."/>
            <person name="Graham J."/>
            <person name="Grandbois E."/>
            <person name="Grewal S."/>
            <person name="Gyaltsen K."/>
            <person name="Hafez N."/>
            <person name="Hagos B."/>
            <person name="Hall J."/>
            <person name="Henson C."/>
            <person name="Hollinger A."/>
            <person name="Honan T."/>
            <person name="Huard M.D."/>
            <person name="Hughes L."/>
            <person name="Hurhula B."/>
            <person name="Husby M.E."/>
            <person name="Kamat A."/>
            <person name="Kanga B."/>
            <person name="Kashin S."/>
            <person name="Khazanovich D."/>
            <person name="Kisner P."/>
            <person name="Lance K."/>
            <person name="Lara M."/>
            <person name="Lee W."/>
            <person name="Lennon N."/>
            <person name="Letendre F."/>
            <person name="LeVine R."/>
            <person name="Lipovsky A."/>
            <person name="Liu X."/>
            <person name="Liu J."/>
            <person name="Liu S."/>
            <person name="Lokyitsang T."/>
            <person name="Lokyitsang Y."/>
            <person name="Lubonja R."/>
            <person name="Lui A."/>
            <person name="MacDonald P."/>
            <person name="Magnisalis V."/>
            <person name="Maru K."/>
            <person name="Matthews C."/>
            <person name="McCusker W."/>
            <person name="McDonough S."/>
            <person name="Mehta T."/>
            <person name="Meldrim J."/>
            <person name="Meneus L."/>
            <person name="Mihai O."/>
            <person name="Mihalev A."/>
            <person name="Mihova T."/>
            <person name="Mittelman R."/>
            <person name="Mlenga V."/>
            <person name="Montmayeur A."/>
            <person name="Mulrain L."/>
            <person name="Navidi A."/>
            <person name="Naylor J."/>
            <person name="Negash T."/>
            <person name="Nguyen T."/>
            <person name="Nguyen N."/>
            <person name="Nicol R."/>
            <person name="Norbu C."/>
            <person name="Norbu N."/>
            <person name="Novod N."/>
            <person name="O'Neill B."/>
            <person name="Osman S."/>
            <person name="Markiewicz E."/>
            <person name="Oyono O.L."/>
            <person name="Patti C."/>
            <person name="Phunkhang P."/>
            <person name="Pierre F."/>
            <person name="Priest M."/>
            <person name="Raghuraman S."/>
            <person name="Rege F."/>
            <person name="Reyes R."/>
            <person name="Rise C."/>
            <person name="Rogov P."/>
            <person name="Ross K."/>
            <person name="Ryan E."/>
            <person name="Settipalli S."/>
            <person name="Shea T."/>
            <person name="Sherpa N."/>
            <person name="Shi L."/>
            <person name="Shih D."/>
            <person name="Sparrow T."/>
            <person name="Spaulding J."/>
            <person name="Stalker J."/>
            <person name="Stange-Thomann N."/>
            <person name="Stavropoulos S."/>
            <person name="Stone C."/>
            <person name="Strader C."/>
            <person name="Tesfaye S."/>
            <person name="Thomson T."/>
            <person name="Thoulutsang Y."/>
            <person name="Thoulutsang D."/>
            <person name="Topham K."/>
            <person name="Topping I."/>
            <person name="Tsamla T."/>
            <person name="Vassiliev H."/>
            <person name="Vo A."/>
            <person name="Wangchuk T."/>
            <person name="Wangdi T."/>
            <person name="Weiand M."/>
            <person name="Wilkinson J."/>
            <person name="Wilson A."/>
            <person name="Yadav S."/>
            <person name="Young G."/>
            <person name="Yu Q."/>
            <person name="Zembek L."/>
            <person name="Zhong D."/>
            <person name="Zimmer A."/>
            <person name="Zwirko Z."/>
            <person name="Jaffe D.B."/>
            <person name="Alvarez P."/>
            <person name="Brockman W."/>
            <person name="Butler J."/>
            <person name="Chin C."/>
            <person name="Gnerre S."/>
            <person name="Grabherr M."/>
            <person name="Kleber M."/>
            <person name="Mauceli E."/>
            <person name="MacCallum I."/>
        </authorList>
    </citation>
    <scope>NUCLEOTIDE SEQUENCE [LARGE SCALE GENOMIC DNA]</scope>
    <source>
        <strain evidence="15">Rob3c / Tucson 14021-0248.25</strain>
    </source>
</reference>
<gene>
    <name evidence="14" type="primary">Dsec\GM14042</name>
    <name evidence="14" type="ORF">Dsec_GM14042</name>
</gene>
<dbReference type="GO" id="GO:0015280">
    <property type="term" value="F:ligand-gated sodium channel activity"/>
    <property type="evidence" value="ECO:0007669"/>
    <property type="project" value="TreeGrafter"/>
</dbReference>
<evidence type="ECO:0000256" key="8">
    <source>
        <dbReference type="ARBA" id="ARBA00023065"/>
    </source>
</evidence>
<evidence type="ECO:0000256" key="9">
    <source>
        <dbReference type="ARBA" id="ARBA00023136"/>
    </source>
</evidence>
<evidence type="ECO:0000256" key="13">
    <source>
        <dbReference type="SAM" id="Phobius"/>
    </source>
</evidence>
<dbReference type="OMA" id="LKICSGY"/>
<dbReference type="Pfam" id="PF00858">
    <property type="entry name" value="ASC"/>
    <property type="match status" value="1"/>
</dbReference>
<evidence type="ECO:0000313" key="15">
    <source>
        <dbReference type="Proteomes" id="UP000001292"/>
    </source>
</evidence>
<dbReference type="AlphaFoldDB" id="B4HTT7"/>
<dbReference type="PANTHER" id="PTHR11690:SF237">
    <property type="entry name" value="PICKPOCKET 16-RELATED"/>
    <property type="match status" value="1"/>
</dbReference>
<protein>
    <submittedName>
        <fullName evidence="14">GM14042</fullName>
    </submittedName>
</protein>
<name>B4HTT7_DROSE</name>
<keyword evidence="4 12" id="KW-0894">Sodium channel</keyword>
<keyword evidence="3 12" id="KW-0813">Transport</keyword>
<dbReference type="Proteomes" id="UP000001292">
    <property type="component" value="Unassembled WGS sequence"/>
</dbReference>
<evidence type="ECO:0000256" key="11">
    <source>
        <dbReference type="ARBA" id="ARBA00023303"/>
    </source>
</evidence>
<organism evidence="15">
    <name type="scientific">Drosophila sechellia</name>
    <name type="common">Fruit fly</name>
    <dbReference type="NCBI Taxonomy" id="7238"/>
    <lineage>
        <taxon>Eukaryota</taxon>
        <taxon>Metazoa</taxon>
        <taxon>Ecdysozoa</taxon>
        <taxon>Arthropoda</taxon>
        <taxon>Hexapoda</taxon>
        <taxon>Insecta</taxon>
        <taxon>Pterygota</taxon>
        <taxon>Neoptera</taxon>
        <taxon>Endopterygota</taxon>
        <taxon>Diptera</taxon>
        <taxon>Brachycera</taxon>
        <taxon>Muscomorpha</taxon>
        <taxon>Ephydroidea</taxon>
        <taxon>Drosophilidae</taxon>
        <taxon>Drosophila</taxon>
        <taxon>Sophophora</taxon>
    </lineage>
</organism>
<evidence type="ECO:0000313" key="14">
    <source>
        <dbReference type="EMBL" id="EDW50358.1"/>
    </source>
</evidence>
<keyword evidence="6 13" id="KW-1133">Transmembrane helix</keyword>
<keyword evidence="15" id="KW-1185">Reference proteome</keyword>
<evidence type="ECO:0000256" key="6">
    <source>
        <dbReference type="ARBA" id="ARBA00022989"/>
    </source>
</evidence>
<feature type="transmembrane region" description="Helical" evidence="13">
    <location>
        <begin position="38"/>
        <end position="60"/>
    </location>
</feature>
<dbReference type="GO" id="GO:0005886">
    <property type="term" value="C:plasma membrane"/>
    <property type="evidence" value="ECO:0007669"/>
    <property type="project" value="TreeGrafter"/>
</dbReference>
<evidence type="ECO:0000256" key="12">
    <source>
        <dbReference type="RuleBase" id="RU000679"/>
    </source>
</evidence>
<dbReference type="PANTHER" id="PTHR11690">
    <property type="entry name" value="AMILORIDE-SENSITIVE SODIUM CHANNEL-RELATED"/>
    <property type="match status" value="1"/>
</dbReference>
<evidence type="ECO:0000256" key="3">
    <source>
        <dbReference type="ARBA" id="ARBA00022448"/>
    </source>
</evidence>
<evidence type="ECO:0000256" key="1">
    <source>
        <dbReference type="ARBA" id="ARBA00004141"/>
    </source>
</evidence>
<evidence type="ECO:0000256" key="5">
    <source>
        <dbReference type="ARBA" id="ARBA00022692"/>
    </source>
</evidence>
<keyword evidence="8 12" id="KW-0406">Ion transport</keyword>
<dbReference type="PhylomeDB" id="B4HTT7"/>
<evidence type="ECO:0000256" key="2">
    <source>
        <dbReference type="ARBA" id="ARBA00007193"/>
    </source>
</evidence>